<accession>A0A1F7FH79</accession>
<dbReference type="AlphaFoldDB" id="A0A1F7FH79"/>
<evidence type="ECO:0000313" key="2">
    <source>
        <dbReference type="EMBL" id="OGK06020.1"/>
    </source>
</evidence>
<evidence type="ECO:0000313" key="3">
    <source>
        <dbReference type="Proteomes" id="UP000179243"/>
    </source>
</evidence>
<comment type="caution">
    <text evidence="2">The sequence shown here is derived from an EMBL/GenBank/DDBJ whole genome shotgun (WGS) entry which is preliminary data.</text>
</comment>
<sequence length="175" mass="20190">MMIIGICVFGCAKKPQHRPQNTFERPMPMLRGSNRVHIPGFMPPSTADMTKLREEVGFNEQTGKKIMELVRGYDTFMKERIIKVQREELNVREELLKEKPDLQLIQRCIANKTGLFGEIEMAQIKRDSDTKALLTPEQYERWSGAVFEKMRERMPQGVGDRGMPPMPQKTPQPGN</sequence>
<feature type="compositionally biased region" description="Pro residues" evidence="1">
    <location>
        <begin position="164"/>
        <end position="175"/>
    </location>
</feature>
<dbReference type="EMBL" id="MFYX01000042">
    <property type="protein sequence ID" value="OGK06020.1"/>
    <property type="molecule type" value="Genomic_DNA"/>
</dbReference>
<evidence type="ECO:0008006" key="4">
    <source>
        <dbReference type="Google" id="ProtNLM"/>
    </source>
</evidence>
<dbReference type="Proteomes" id="UP000179243">
    <property type="component" value="Unassembled WGS sequence"/>
</dbReference>
<reference evidence="2 3" key="1">
    <citation type="journal article" date="2016" name="Nat. Commun.">
        <title>Thousands of microbial genomes shed light on interconnected biogeochemical processes in an aquifer system.</title>
        <authorList>
            <person name="Anantharaman K."/>
            <person name="Brown C.T."/>
            <person name="Hug L.A."/>
            <person name="Sharon I."/>
            <person name="Castelle C.J."/>
            <person name="Probst A.J."/>
            <person name="Thomas B.C."/>
            <person name="Singh A."/>
            <person name="Wilkins M.J."/>
            <person name="Karaoz U."/>
            <person name="Brodie E.L."/>
            <person name="Williams K.H."/>
            <person name="Hubbard S.S."/>
            <person name="Banfield J.F."/>
        </authorList>
    </citation>
    <scope>NUCLEOTIDE SEQUENCE [LARGE SCALE GENOMIC DNA]</scope>
</reference>
<protein>
    <recommendedName>
        <fullName evidence="4">Periplasmic heavy metal sensor</fullName>
    </recommendedName>
</protein>
<proteinExistence type="predicted"/>
<gene>
    <name evidence="2" type="ORF">A2519_14720</name>
</gene>
<feature type="region of interest" description="Disordered" evidence="1">
    <location>
        <begin position="155"/>
        <end position="175"/>
    </location>
</feature>
<dbReference type="Gene3D" id="1.20.120.1490">
    <property type="match status" value="1"/>
</dbReference>
<organism evidence="2 3">
    <name type="scientific">Candidatus Raymondbacteria bacterium RIFOXYD12_FULL_49_13</name>
    <dbReference type="NCBI Taxonomy" id="1817890"/>
    <lineage>
        <taxon>Bacteria</taxon>
        <taxon>Raymondiibacteriota</taxon>
    </lineage>
</organism>
<evidence type="ECO:0000256" key="1">
    <source>
        <dbReference type="SAM" id="MobiDB-lite"/>
    </source>
</evidence>
<name>A0A1F7FH79_UNCRA</name>